<accession>A0A1N6PA09</accession>
<gene>
    <name evidence="14" type="ORF">SAMN05421647_101894</name>
</gene>
<comment type="subunit">
    <text evidence="4 12">Homotetramer.</text>
</comment>
<feature type="binding site" evidence="13">
    <location>
        <position position="23"/>
    </location>
    <ligand>
        <name>Mg(2+)</name>
        <dbReference type="ChEBI" id="CHEBI:18420"/>
    </ligand>
</feature>
<evidence type="ECO:0000256" key="7">
    <source>
        <dbReference type="ARBA" id="ARBA00022723"/>
    </source>
</evidence>
<dbReference type="SFLD" id="SFLDG01136">
    <property type="entry name" value="C1.6:_Phosphoserine_Phosphatas"/>
    <property type="match status" value="1"/>
</dbReference>
<dbReference type="PANTHER" id="PTHR21485:SF6">
    <property type="entry name" value="N-ACYLNEURAMINATE CYTIDYLYLTRANSFERASE-RELATED"/>
    <property type="match status" value="1"/>
</dbReference>
<dbReference type="PIRSF" id="PIRSF006118">
    <property type="entry name" value="KDO8-P_Ptase"/>
    <property type="match status" value="1"/>
</dbReference>
<dbReference type="SFLD" id="SFLDG01138">
    <property type="entry name" value="C1.6.2:_Deoxy-d-mannose-octulo"/>
    <property type="match status" value="1"/>
</dbReference>
<evidence type="ECO:0000256" key="11">
    <source>
        <dbReference type="ARBA" id="ARBA00031051"/>
    </source>
</evidence>
<keyword evidence="8 12" id="KW-0378">Hydrolase</keyword>
<dbReference type="EMBL" id="FTMN01000001">
    <property type="protein sequence ID" value="SIQ01218.1"/>
    <property type="molecule type" value="Genomic_DNA"/>
</dbReference>
<dbReference type="InterPro" id="IPR036412">
    <property type="entry name" value="HAD-like_sf"/>
</dbReference>
<dbReference type="Gene3D" id="3.40.50.1000">
    <property type="entry name" value="HAD superfamily/HAD-like"/>
    <property type="match status" value="1"/>
</dbReference>
<dbReference type="InterPro" id="IPR023214">
    <property type="entry name" value="HAD_sf"/>
</dbReference>
<evidence type="ECO:0000256" key="12">
    <source>
        <dbReference type="PIRNR" id="PIRNR006118"/>
    </source>
</evidence>
<evidence type="ECO:0000256" key="1">
    <source>
        <dbReference type="ARBA" id="ARBA00000898"/>
    </source>
</evidence>
<feature type="binding site" evidence="13">
    <location>
        <position position="116"/>
    </location>
    <ligand>
        <name>Mg(2+)</name>
        <dbReference type="ChEBI" id="CHEBI:18420"/>
    </ligand>
</feature>
<proteinExistence type="inferred from homology"/>
<organism evidence="14 15">
    <name type="scientific">Marinobacterium stanieri</name>
    <dbReference type="NCBI Taxonomy" id="49186"/>
    <lineage>
        <taxon>Bacteria</taxon>
        <taxon>Pseudomonadati</taxon>
        <taxon>Pseudomonadota</taxon>
        <taxon>Gammaproteobacteria</taxon>
        <taxon>Oceanospirillales</taxon>
        <taxon>Oceanospirillaceae</taxon>
        <taxon>Marinobacterium</taxon>
    </lineage>
</organism>
<evidence type="ECO:0000256" key="6">
    <source>
        <dbReference type="ARBA" id="ARBA00020092"/>
    </source>
</evidence>
<comment type="similarity">
    <text evidence="3 12">Belongs to the KdsC family.</text>
</comment>
<name>A0A1N6PA09_9GAMM</name>
<evidence type="ECO:0000256" key="5">
    <source>
        <dbReference type="ARBA" id="ARBA00013066"/>
    </source>
</evidence>
<evidence type="ECO:0000256" key="3">
    <source>
        <dbReference type="ARBA" id="ARBA00005893"/>
    </source>
</evidence>
<dbReference type="GO" id="GO:0046872">
    <property type="term" value="F:metal ion binding"/>
    <property type="evidence" value="ECO:0007669"/>
    <property type="project" value="UniProtKB-UniRule"/>
</dbReference>
<dbReference type="eggNOG" id="COG1778">
    <property type="taxonomic scope" value="Bacteria"/>
</dbReference>
<dbReference type="PANTHER" id="PTHR21485">
    <property type="entry name" value="HAD SUPERFAMILY MEMBERS CMAS AND KDSC"/>
    <property type="match status" value="1"/>
</dbReference>
<keyword evidence="7 12" id="KW-0479">Metal-binding</keyword>
<dbReference type="EC" id="3.1.3.45" evidence="5 12"/>
<feature type="binding site" evidence="13">
    <location>
        <position position="25"/>
    </location>
    <ligand>
        <name>substrate</name>
    </ligand>
</feature>
<keyword evidence="15" id="KW-1185">Reference proteome</keyword>
<evidence type="ECO:0000313" key="14">
    <source>
        <dbReference type="EMBL" id="SIQ01218.1"/>
    </source>
</evidence>
<dbReference type="CDD" id="cd01630">
    <property type="entry name" value="HAD_KDO-like"/>
    <property type="match status" value="1"/>
</dbReference>
<dbReference type="Proteomes" id="UP000186895">
    <property type="component" value="Unassembled WGS sequence"/>
</dbReference>
<dbReference type="SFLD" id="SFLDS00003">
    <property type="entry name" value="Haloacid_Dehalogenase"/>
    <property type="match status" value="1"/>
</dbReference>
<comment type="catalytic activity">
    <reaction evidence="1 12">
        <text>3-deoxy-alpha-D-manno-2-octulosonate-8-phosphate + H2O = 3-deoxy-alpha-D-manno-oct-2-ulosonate + phosphate</text>
        <dbReference type="Rhea" id="RHEA:11500"/>
        <dbReference type="ChEBI" id="CHEBI:15377"/>
        <dbReference type="ChEBI" id="CHEBI:43474"/>
        <dbReference type="ChEBI" id="CHEBI:85985"/>
        <dbReference type="ChEBI" id="CHEBI:85986"/>
        <dbReference type="EC" id="3.1.3.45"/>
    </reaction>
</comment>
<dbReference type="SUPFAM" id="SSF56784">
    <property type="entry name" value="HAD-like"/>
    <property type="match status" value="1"/>
</dbReference>
<dbReference type="FunFam" id="3.40.50.1000:FF:000029">
    <property type="entry name" value="3-deoxy-D-manno-octulosonate 8-phosphate phosphatase KdsC"/>
    <property type="match status" value="1"/>
</dbReference>
<keyword evidence="10 12" id="KW-0448">Lipopolysaccharide biosynthesis</keyword>
<dbReference type="InterPro" id="IPR010023">
    <property type="entry name" value="KdsC_fam"/>
</dbReference>
<keyword evidence="9 12" id="KW-0460">Magnesium</keyword>
<evidence type="ECO:0000256" key="10">
    <source>
        <dbReference type="ARBA" id="ARBA00022985"/>
    </source>
</evidence>
<evidence type="ECO:0000256" key="2">
    <source>
        <dbReference type="ARBA" id="ARBA00001946"/>
    </source>
</evidence>
<evidence type="ECO:0000256" key="9">
    <source>
        <dbReference type="ARBA" id="ARBA00022842"/>
    </source>
</evidence>
<protein>
    <recommendedName>
        <fullName evidence="6 12">3-deoxy-D-manno-octulosonate 8-phosphate phosphatase KdsC</fullName>
        <ecNumber evidence="5 12">3.1.3.45</ecNumber>
    </recommendedName>
    <alternativeName>
        <fullName evidence="11 12">KDO 8-P phosphatase</fullName>
    </alternativeName>
</protein>
<dbReference type="NCBIfam" id="TIGR01670">
    <property type="entry name" value="KdsC-phosphatas"/>
    <property type="match status" value="1"/>
</dbReference>
<dbReference type="STRING" id="49186.SAMN05421647_101894"/>
<reference evidence="14 15" key="1">
    <citation type="submission" date="2017-01" db="EMBL/GenBank/DDBJ databases">
        <authorList>
            <person name="Mah S.A."/>
            <person name="Swanson W.J."/>
            <person name="Moy G.W."/>
            <person name="Vacquier V.D."/>
        </authorList>
    </citation>
    <scope>NUCLEOTIDE SEQUENCE [LARGE SCALE GENOMIC DNA]</scope>
    <source>
        <strain evidence="14 15">DSM 7027</strain>
    </source>
</reference>
<dbReference type="GO" id="GO:0009103">
    <property type="term" value="P:lipopolysaccharide biosynthetic process"/>
    <property type="evidence" value="ECO:0007669"/>
    <property type="project" value="UniProtKB-UniRule"/>
</dbReference>
<dbReference type="GO" id="GO:0008781">
    <property type="term" value="F:N-acylneuraminate cytidylyltransferase activity"/>
    <property type="evidence" value="ECO:0007669"/>
    <property type="project" value="TreeGrafter"/>
</dbReference>
<comment type="function">
    <text evidence="12">Catalyzes the hydrolysis of 3-deoxy-D-manno-octulosonate 8-phosphate (KDO 8-P) to 3-deoxy-D-manno-octulosonate (KDO) and inorganic phosphate.</text>
</comment>
<evidence type="ECO:0000256" key="4">
    <source>
        <dbReference type="ARBA" id="ARBA00011881"/>
    </source>
</evidence>
<evidence type="ECO:0000256" key="13">
    <source>
        <dbReference type="PIRSR" id="PIRSR006118-2"/>
    </source>
</evidence>
<dbReference type="RefSeq" id="WP_010322861.1">
    <property type="nucleotide sequence ID" value="NZ_FTMN01000001.1"/>
</dbReference>
<evidence type="ECO:0000256" key="8">
    <source>
        <dbReference type="ARBA" id="ARBA00022801"/>
    </source>
</evidence>
<dbReference type="Pfam" id="PF08282">
    <property type="entry name" value="Hydrolase_3"/>
    <property type="match status" value="1"/>
</dbReference>
<evidence type="ECO:0000313" key="15">
    <source>
        <dbReference type="Proteomes" id="UP000186895"/>
    </source>
</evidence>
<dbReference type="AlphaFoldDB" id="A0A1N6PA09"/>
<sequence length="181" mass="19899">MQLESLTPEQRQALKDIRLAVFDVDGILTDGRLNFLADGREVKSFHTLDGLGIKMLQRSGIETAIITGRRSPQVEQRAEALGITYLRQGREDKLTALRELWDQSGHQASDTAYIGDDLPDLSAILHSAFGACVPNGHPLVRKEADWCSQASGGKGAAREFCELILAAQGKLEALYQEYRGC</sequence>
<dbReference type="GO" id="GO:0019143">
    <property type="term" value="F:3-deoxy-manno-octulosonate-8-phosphatase activity"/>
    <property type="evidence" value="ECO:0007669"/>
    <property type="project" value="UniProtKB-UniRule"/>
</dbReference>
<comment type="cofactor">
    <cofactor evidence="2 12 13">
        <name>Mg(2+)</name>
        <dbReference type="ChEBI" id="CHEBI:18420"/>
    </cofactor>
</comment>
<dbReference type="InterPro" id="IPR050793">
    <property type="entry name" value="CMP-NeuNAc_synthase"/>
</dbReference>